<evidence type="ECO:0000313" key="1">
    <source>
        <dbReference type="EMBL" id="OAM91946.1"/>
    </source>
</evidence>
<dbReference type="Proteomes" id="UP000078486">
    <property type="component" value="Unassembled WGS sequence"/>
</dbReference>
<gene>
    <name evidence="1" type="ORF">AW736_26140</name>
</gene>
<reference evidence="1 2" key="1">
    <citation type="submission" date="2016-01" db="EMBL/GenBank/DDBJ databases">
        <title>High potential of lignocellulose degradation of a new Verrucomicrobia species.</title>
        <authorList>
            <person name="Wang Y."/>
            <person name="Shi Y."/>
            <person name="Qiu Z."/>
            <person name="Liu S."/>
            <person name="Yang H."/>
        </authorList>
    </citation>
    <scope>NUCLEOTIDE SEQUENCE [LARGE SCALE GENOMIC DNA]</scope>
    <source>
        <strain evidence="1 2">TSB47</strain>
    </source>
</reference>
<sequence length="93" mass="10235">MSQTDATQMFIADVIQVTVNDHSIVVGSGGGYYDAPISIFTHHQRITEMWVRLTDGREVRLGISGDFPVRTGHRIACLTSSSCILPARTARFP</sequence>
<evidence type="ECO:0000313" key="2">
    <source>
        <dbReference type="Proteomes" id="UP000078486"/>
    </source>
</evidence>
<protein>
    <submittedName>
        <fullName evidence="1">Uncharacterized protein</fullName>
    </submittedName>
</protein>
<dbReference type="EMBL" id="LRRQ01000002">
    <property type="protein sequence ID" value="OAM91946.1"/>
    <property type="molecule type" value="Genomic_DNA"/>
</dbReference>
<dbReference type="AlphaFoldDB" id="A0A178IRS3"/>
<accession>A0A178IRS3</accession>
<dbReference type="STRING" id="1184151.AW736_26140"/>
<organism evidence="1 2">
    <name type="scientific">Termitidicoccus mucosus</name>
    <dbReference type="NCBI Taxonomy" id="1184151"/>
    <lineage>
        <taxon>Bacteria</taxon>
        <taxon>Pseudomonadati</taxon>
        <taxon>Verrucomicrobiota</taxon>
        <taxon>Opitutia</taxon>
        <taxon>Opitutales</taxon>
        <taxon>Opitutaceae</taxon>
        <taxon>Termitidicoccus</taxon>
    </lineage>
</organism>
<name>A0A178IRS3_9BACT</name>
<keyword evidence="2" id="KW-1185">Reference proteome</keyword>
<proteinExistence type="predicted"/>
<dbReference type="RefSeq" id="WP_068773234.1">
    <property type="nucleotide sequence ID" value="NZ_CP109796.1"/>
</dbReference>
<comment type="caution">
    <text evidence="1">The sequence shown here is derived from an EMBL/GenBank/DDBJ whole genome shotgun (WGS) entry which is preliminary data.</text>
</comment>